<keyword evidence="3" id="KW-1185">Reference proteome</keyword>
<feature type="transmembrane region" description="Helical" evidence="1">
    <location>
        <begin position="31"/>
        <end position="49"/>
    </location>
</feature>
<evidence type="ECO:0000313" key="3">
    <source>
        <dbReference type="Proteomes" id="UP000026962"/>
    </source>
</evidence>
<sequence length="51" mass="5785">MDDARGVVAVKKAEIICLKARNQKLEKERKVFVIGVLSCMFVLYVVLFGKK</sequence>
<reference evidence="2" key="2">
    <citation type="submission" date="2018-05" db="EMBL/GenBank/DDBJ databases">
        <title>OpunRS2 (Oryza punctata Reference Sequence Version 2).</title>
        <authorList>
            <person name="Zhang J."/>
            <person name="Kudrna D."/>
            <person name="Lee S."/>
            <person name="Talag J."/>
            <person name="Welchert J."/>
            <person name="Wing R.A."/>
        </authorList>
    </citation>
    <scope>NUCLEOTIDE SEQUENCE [LARGE SCALE GENOMIC DNA]</scope>
</reference>
<keyword evidence="1" id="KW-0472">Membrane</keyword>
<dbReference type="HOGENOM" id="CLU_3109756_0_0_1"/>
<dbReference type="STRING" id="4537.A0A0E0KRK2"/>
<organism evidence="2">
    <name type="scientific">Oryza punctata</name>
    <name type="common">Red rice</name>
    <dbReference type="NCBI Taxonomy" id="4537"/>
    <lineage>
        <taxon>Eukaryota</taxon>
        <taxon>Viridiplantae</taxon>
        <taxon>Streptophyta</taxon>
        <taxon>Embryophyta</taxon>
        <taxon>Tracheophyta</taxon>
        <taxon>Spermatophyta</taxon>
        <taxon>Magnoliopsida</taxon>
        <taxon>Liliopsida</taxon>
        <taxon>Poales</taxon>
        <taxon>Poaceae</taxon>
        <taxon>BOP clade</taxon>
        <taxon>Oryzoideae</taxon>
        <taxon>Oryzeae</taxon>
        <taxon>Oryzinae</taxon>
        <taxon>Oryza</taxon>
    </lineage>
</organism>
<dbReference type="AlphaFoldDB" id="A0A0E0KRK2"/>
<proteinExistence type="predicted"/>
<dbReference type="Gramene" id="OPUNC04G13070.1">
    <property type="protein sequence ID" value="OPUNC04G13070.1"/>
    <property type="gene ID" value="OPUNC04G13070"/>
</dbReference>
<keyword evidence="1" id="KW-1133">Transmembrane helix</keyword>
<protein>
    <submittedName>
        <fullName evidence="2">Uncharacterized protein</fullName>
    </submittedName>
</protein>
<dbReference type="Proteomes" id="UP000026962">
    <property type="component" value="Chromosome 4"/>
</dbReference>
<dbReference type="EnsemblPlants" id="OPUNC04G13070.1">
    <property type="protein sequence ID" value="OPUNC04G13070.1"/>
    <property type="gene ID" value="OPUNC04G13070"/>
</dbReference>
<evidence type="ECO:0000256" key="1">
    <source>
        <dbReference type="SAM" id="Phobius"/>
    </source>
</evidence>
<reference evidence="2" key="1">
    <citation type="submission" date="2015-04" db="UniProtKB">
        <authorList>
            <consortium name="EnsemblPlants"/>
        </authorList>
    </citation>
    <scope>IDENTIFICATION</scope>
</reference>
<evidence type="ECO:0000313" key="2">
    <source>
        <dbReference type="EnsemblPlants" id="OPUNC04G13070.1"/>
    </source>
</evidence>
<keyword evidence="1" id="KW-0812">Transmembrane</keyword>
<accession>A0A0E0KRK2</accession>
<name>A0A0E0KRK2_ORYPU</name>